<dbReference type="RefSeq" id="WP_093552932.1">
    <property type="nucleotide sequence ID" value="NZ_FPBO01000001.1"/>
</dbReference>
<evidence type="ECO:0000313" key="2">
    <source>
        <dbReference type="Proteomes" id="UP000199391"/>
    </source>
</evidence>
<keyword evidence="2" id="KW-1185">Reference proteome</keyword>
<evidence type="ECO:0000313" key="1">
    <source>
        <dbReference type="EMBL" id="SFU31783.1"/>
    </source>
</evidence>
<dbReference type="Proteomes" id="UP000199391">
    <property type="component" value="Unassembled WGS sequence"/>
</dbReference>
<dbReference type="EMBL" id="FPBO01000001">
    <property type="protein sequence ID" value="SFU31783.1"/>
    <property type="molecule type" value="Genomic_DNA"/>
</dbReference>
<proteinExistence type="predicted"/>
<gene>
    <name evidence="1" type="ORF">SAMN05216552_1001409</name>
</gene>
<sequence length="66" mass="6652">MNISKSMEFIFVGALVLIGATAAATAAVPKLIAPKATVAVAKVSAIQTVVVTAKRLTAEQKAALAD</sequence>
<organism evidence="1 2">
    <name type="scientific">Pseudoduganella namucuonensis</name>
    <dbReference type="NCBI Taxonomy" id="1035707"/>
    <lineage>
        <taxon>Bacteria</taxon>
        <taxon>Pseudomonadati</taxon>
        <taxon>Pseudomonadota</taxon>
        <taxon>Betaproteobacteria</taxon>
        <taxon>Burkholderiales</taxon>
        <taxon>Oxalobacteraceae</taxon>
        <taxon>Telluria group</taxon>
        <taxon>Pseudoduganella</taxon>
    </lineage>
</organism>
<protein>
    <submittedName>
        <fullName evidence="1">Uncharacterized protein</fullName>
    </submittedName>
</protein>
<name>A0A1I7F6E9_9BURK</name>
<reference evidence="2" key="1">
    <citation type="submission" date="2016-10" db="EMBL/GenBank/DDBJ databases">
        <authorList>
            <person name="Varghese N."/>
            <person name="Submissions S."/>
        </authorList>
    </citation>
    <scope>NUCLEOTIDE SEQUENCE [LARGE SCALE GENOMIC DNA]</scope>
    <source>
        <strain evidence="2">CGMCC 1.11014</strain>
    </source>
</reference>
<dbReference type="AlphaFoldDB" id="A0A1I7F6E9"/>
<accession>A0A1I7F6E9</accession>